<comment type="similarity">
    <text evidence="2">Belongs to the CorA metal ion transporter (MIT) (TC 1.A.35) family.</text>
</comment>
<dbReference type="InterPro" id="IPR045863">
    <property type="entry name" value="CorA_TM1_TM2"/>
</dbReference>
<dbReference type="Pfam" id="PF01544">
    <property type="entry name" value="CorA"/>
    <property type="match status" value="1"/>
</dbReference>
<keyword evidence="9" id="KW-0406">Ion transport</keyword>
<accession>A0ABT7SPF9</accession>
<evidence type="ECO:0000256" key="2">
    <source>
        <dbReference type="ARBA" id="ARBA00009765"/>
    </source>
</evidence>
<dbReference type="Gene3D" id="1.20.58.340">
    <property type="entry name" value="Magnesium transport protein CorA, transmembrane region"/>
    <property type="match status" value="2"/>
</dbReference>
<comment type="subcellular location">
    <subcellularLocation>
        <location evidence="1">Cell membrane</location>
        <topology evidence="1">Multi-pass membrane protein</topology>
    </subcellularLocation>
</comment>
<evidence type="ECO:0000256" key="11">
    <source>
        <dbReference type="SAM" id="Phobius"/>
    </source>
</evidence>
<evidence type="ECO:0000256" key="4">
    <source>
        <dbReference type="ARBA" id="ARBA00022475"/>
    </source>
</evidence>
<proteinExistence type="inferred from homology"/>
<feature type="transmembrane region" description="Helical" evidence="11">
    <location>
        <begin position="302"/>
        <end position="325"/>
    </location>
</feature>
<gene>
    <name evidence="12" type="ORF">QEZ41_07250</name>
</gene>
<keyword evidence="8 11" id="KW-1133">Transmembrane helix</keyword>
<dbReference type="Proteomes" id="UP001241056">
    <property type="component" value="Unassembled WGS sequence"/>
</dbReference>
<evidence type="ECO:0000313" key="13">
    <source>
        <dbReference type="Proteomes" id="UP001241056"/>
    </source>
</evidence>
<evidence type="ECO:0000256" key="10">
    <source>
        <dbReference type="ARBA" id="ARBA00023136"/>
    </source>
</evidence>
<reference evidence="12 13" key="1">
    <citation type="submission" date="2023-06" db="EMBL/GenBank/DDBJ databases">
        <title>Thiopseudomonas sp. CY1220 draft genome sequence.</title>
        <authorList>
            <person name="Zhao G."/>
            <person name="An M."/>
        </authorList>
    </citation>
    <scope>NUCLEOTIDE SEQUENCE [LARGE SCALE GENOMIC DNA]</scope>
    <source>
        <strain evidence="12 13">CY1220</strain>
    </source>
</reference>
<dbReference type="EMBL" id="JAUCDY010000007">
    <property type="protein sequence ID" value="MDM7858072.1"/>
    <property type="molecule type" value="Genomic_DNA"/>
</dbReference>
<name>A0ABT7SPF9_9GAMM</name>
<dbReference type="PANTHER" id="PTHR46494">
    <property type="entry name" value="CORA FAMILY METAL ION TRANSPORTER (EUROFUNG)"/>
    <property type="match status" value="1"/>
</dbReference>
<dbReference type="PANTHER" id="PTHR46494:SF3">
    <property type="entry name" value="ZINC TRANSPORT PROTEIN ZNTB"/>
    <property type="match status" value="1"/>
</dbReference>
<dbReference type="SUPFAM" id="SSF144083">
    <property type="entry name" value="Magnesium transport protein CorA, transmembrane region"/>
    <property type="match status" value="1"/>
</dbReference>
<evidence type="ECO:0000256" key="1">
    <source>
        <dbReference type="ARBA" id="ARBA00004651"/>
    </source>
</evidence>
<evidence type="ECO:0000313" key="12">
    <source>
        <dbReference type="EMBL" id="MDM7858072.1"/>
    </source>
</evidence>
<dbReference type="InterPro" id="IPR002523">
    <property type="entry name" value="MgTranspt_CorA/ZnTranspt_ZntB"/>
</dbReference>
<keyword evidence="7" id="KW-0862">Zinc</keyword>
<keyword evidence="4" id="KW-1003">Cell membrane</keyword>
<protein>
    <submittedName>
        <fullName evidence="12">CorA family divalent cation transporter</fullName>
    </submittedName>
</protein>
<evidence type="ECO:0000256" key="9">
    <source>
        <dbReference type="ARBA" id="ARBA00023065"/>
    </source>
</evidence>
<dbReference type="Gene3D" id="3.30.460.20">
    <property type="entry name" value="CorA soluble domain-like"/>
    <property type="match status" value="1"/>
</dbReference>
<keyword evidence="10 11" id="KW-0472">Membrane</keyword>
<keyword evidence="3" id="KW-0813">Transport</keyword>
<evidence type="ECO:0000256" key="8">
    <source>
        <dbReference type="ARBA" id="ARBA00022989"/>
    </source>
</evidence>
<keyword evidence="13" id="KW-1185">Reference proteome</keyword>
<evidence type="ECO:0000256" key="7">
    <source>
        <dbReference type="ARBA" id="ARBA00022833"/>
    </source>
</evidence>
<sequence length="328" mass="37316">MQQQESGLVFGFLLDGNGGARPLQRSELAGLQLQAQQKLWLHWDKDNLDTQDWLQHTSQVSELERQLLLAKGTRPRLLEHHDQTLLLFSRVLARNYSLENSALLSLRVLVKDQLLLSFAHADAYPDAELEQSFKQNTGPRTTTELLTAILKTSAQDIDVLVEQLADFIDTQEESMVQDIRFRTNQKQMLQLRRDSANLRRYLIPMRDLFSVLQRVQTEGFNHNVKAQLGEIHNSTIRSLEELDLSRERVGFILEAEKRQREERSGRTIYLLTLITAFFLPLSFITGLLGVNLGGIPGGESELGFIVACIGLGILAIVQLALLRLLHWL</sequence>
<dbReference type="SUPFAM" id="SSF143865">
    <property type="entry name" value="CorA soluble domain-like"/>
    <property type="match status" value="1"/>
</dbReference>
<keyword evidence="5" id="KW-0997">Cell inner membrane</keyword>
<organism evidence="12 13">
    <name type="scientific">Thiopseudomonas acetoxidans</name>
    <dbReference type="NCBI Taxonomy" id="3041622"/>
    <lineage>
        <taxon>Bacteria</taxon>
        <taxon>Pseudomonadati</taxon>
        <taxon>Pseudomonadota</taxon>
        <taxon>Gammaproteobacteria</taxon>
        <taxon>Pseudomonadales</taxon>
        <taxon>Pseudomonadaceae</taxon>
        <taxon>Thiopseudomonas</taxon>
    </lineage>
</organism>
<feature type="transmembrane region" description="Helical" evidence="11">
    <location>
        <begin position="267"/>
        <end position="290"/>
    </location>
</feature>
<dbReference type="InterPro" id="IPR045861">
    <property type="entry name" value="CorA_cytoplasmic_dom"/>
</dbReference>
<evidence type="ECO:0000256" key="5">
    <source>
        <dbReference type="ARBA" id="ARBA00022519"/>
    </source>
</evidence>
<evidence type="ECO:0000256" key="6">
    <source>
        <dbReference type="ARBA" id="ARBA00022692"/>
    </source>
</evidence>
<comment type="caution">
    <text evidence="12">The sequence shown here is derived from an EMBL/GenBank/DDBJ whole genome shotgun (WGS) entry which is preliminary data.</text>
</comment>
<dbReference type="RefSeq" id="WP_289410732.1">
    <property type="nucleotide sequence ID" value="NZ_JAUCDY010000007.1"/>
</dbReference>
<evidence type="ECO:0000256" key="3">
    <source>
        <dbReference type="ARBA" id="ARBA00022448"/>
    </source>
</evidence>
<keyword evidence="6 11" id="KW-0812">Transmembrane</keyword>